<evidence type="ECO:0000256" key="4">
    <source>
        <dbReference type="ARBA" id="ARBA00022825"/>
    </source>
</evidence>
<dbReference type="CDD" id="cd07478">
    <property type="entry name" value="Peptidases_S8_CspA-like"/>
    <property type="match status" value="1"/>
</dbReference>
<keyword evidence="4 5" id="KW-0720">Serine protease</keyword>
<dbReference type="Pfam" id="PF00082">
    <property type="entry name" value="Peptidase_S8"/>
    <property type="match status" value="2"/>
</dbReference>
<dbReference type="Gene3D" id="3.40.50.200">
    <property type="entry name" value="Peptidase S8/S53 domain"/>
    <property type="match status" value="1"/>
</dbReference>
<dbReference type="InterPro" id="IPR000209">
    <property type="entry name" value="Peptidase_S8/S53_dom"/>
</dbReference>
<dbReference type="EMBL" id="JACOPD010000001">
    <property type="protein sequence ID" value="MBC5679452.1"/>
    <property type="molecule type" value="Genomic_DNA"/>
</dbReference>
<feature type="active site" description="Charge relay system" evidence="5">
    <location>
        <position position="108"/>
    </location>
</feature>
<evidence type="ECO:0000256" key="5">
    <source>
        <dbReference type="PROSITE-ProRule" id="PRU01240"/>
    </source>
</evidence>
<keyword evidence="8" id="KW-1185">Reference proteome</keyword>
<dbReference type="InterPro" id="IPR015500">
    <property type="entry name" value="Peptidase_S8_subtilisin-rel"/>
</dbReference>
<dbReference type="PANTHER" id="PTHR43806:SF11">
    <property type="entry name" value="CEREVISIN-RELATED"/>
    <property type="match status" value="1"/>
</dbReference>
<keyword evidence="3 5" id="KW-0378">Hydrolase</keyword>
<dbReference type="InterPro" id="IPR017310">
    <property type="entry name" value="Pept_S8A_subtilisin_clostridia"/>
</dbReference>
<protein>
    <submittedName>
        <fullName evidence="7">S8 family peptidase</fullName>
    </submittedName>
</protein>
<dbReference type="Gene3D" id="2.60.120.1290">
    <property type="match status" value="1"/>
</dbReference>
<feature type="domain" description="Peptidase S8/S53" evidence="6">
    <location>
        <begin position="441"/>
        <end position="572"/>
    </location>
</feature>
<dbReference type="InterPro" id="IPR050131">
    <property type="entry name" value="Peptidase_S8_subtilisin-like"/>
</dbReference>
<evidence type="ECO:0000256" key="1">
    <source>
        <dbReference type="ARBA" id="ARBA00011073"/>
    </source>
</evidence>
<comment type="similarity">
    <text evidence="1 5">Belongs to the peptidase S8 family.</text>
</comment>
<feature type="active site" description="Charge relay system" evidence="5">
    <location>
        <position position="511"/>
    </location>
</feature>
<dbReference type="InterPro" id="IPR022398">
    <property type="entry name" value="Peptidase_S8_His-AS"/>
</dbReference>
<dbReference type="InterPro" id="IPR036852">
    <property type="entry name" value="Peptidase_S8/S53_dom_sf"/>
</dbReference>
<proteinExistence type="inferred from homology"/>
<dbReference type="PROSITE" id="PS00137">
    <property type="entry name" value="SUBTILASE_HIS"/>
    <property type="match status" value="1"/>
</dbReference>
<evidence type="ECO:0000256" key="3">
    <source>
        <dbReference type="ARBA" id="ARBA00022801"/>
    </source>
</evidence>
<dbReference type="PANTHER" id="PTHR43806">
    <property type="entry name" value="PEPTIDASE S8"/>
    <property type="match status" value="1"/>
</dbReference>
<comment type="caution">
    <text evidence="7">The sequence shown here is derived from an EMBL/GenBank/DDBJ whole genome shotgun (WGS) entry which is preliminary data.</text>
</comment>
<name>A0ABR7FW70_9FIRM</name>
<dbReference type="PIRSF" id="PIRSF037894">
    <property type="entry name" value="Subtilisin_rel_CspABC"/>
    <property type="match status" value="1"/>
</dbReference>
<reference evidence="7 8" key="1">
    <citation type="submission" date="2020-08" db="EMBL/GenBank/DDBJ databases">
        <title>Genome public.</title>
        <authorList>
            <person name="Liu C."/>
            <person name="Sun Q."/>
        </authorList>
    </citation>
    <scope>NUCLEOTIDE SEQUENCE [LARGE SCALE GENOMIC DNA]</scope>
    <source>
        <strain evidence="7 8">NSJ-43</strain>
    </source>
</reference>
<evidence type="ECO:0000256" key="2">
    <source>
        <dbReference type="ARBA" id="ARBA00022670"/>
    </source>
</evidence>
<dbReference type="Proteomes" id="UP000628463">
    <property type="component" value="Unassembled WGS sequence"/>
</dbReference>
<dbReference type="PRINTS" id="PR00723">
    <property type="entry name" value="SUBTILISIN"/>
</dbReference>
<evidence type="ECO:0000313" key="8">
    <source>
        <dbReference type="Proteomes" id="UP000628463"/>
    </source>
</evidence>
<dbReference type="PROSITE" id="PS51892">
    <property type="entry name" value="SUBTILASE"/>
    <property type="match status" value="1"/>
</dbReference>
<gene>
    <name evidence="7" type="ORF">H8S01_00525</name>
</gene>
<evidence type="ECO:0000259" key="6">
    <source>
        <dbReference type="Pfam" id="PF00082"/>
    </source>
</evidence>
<keyword evidence="2 5" id="KW-0645">Protease</keyword>
<feature type="domain" description="Peptidase S8/S53" evidence="6">
    <location>
        <begin position="99"/>
        <end position="316"/>
    </location>
</feature>
<dbReference type="RefSeq" id="WP_186835819.1">
    <property type="nucleotide sequence ID" value="NZ_JACOPD010000001.1"/>
</dbReference>
<dbReference type="SUPFAM" id="SSF52743">
    <property type="entry name" value="Subtilisin-like"/>
    <property type="match status" value="1"/>
</dbReference>
<evidence type="ECO:0000313" key="7">
    <source>
        <dbReference type="EMBL" id="MBC5679452.1"/>
    </source>
</evidence>
<accession>A0ABR7FW70</accession>
<dbReference type="InterPro" id="IPR034045">
    <property type="entry name" value="Pep_S8_CspA-like"/>
</dbReference>
<sequence length="586" mass="63924">MDMTCDALVKSQEIMDFIIYNNPWYYNYNPSDKIENACVIEVDENFSIGYGKLSGDMKMSISNLGYQTIPKLYGIMDTSSMDAAGITSSLNQPFLNVRGQGVIMGIVDTGIDYTHEAFKKSPNVSRIAVIWDQTGEWNNTESQESRSDYISSVYKYGRVFTNEEINAALKAQSDGGNPYEYVPEKDTDGHGTFIAGIAAGSQTDEFCGAAPECELAVVKLKEAKDYLKEYFLVNREAAVFEETDIMLGVRFLLDYAAKRKMPLVICFGLGTGSGPRTGATPLASMLSLAAIRTNVVVVSCMGNEAAGRTHISGEALSSVSPYTIELNVGKKEKGFSMEIWANTLDVLSVSVISPSGESVPRLSARTGMTNVLKFIFENSQVEVDYRVVDTLSGYEVIFFRFINPAQGVWKINVYSLTNIKGSFNGWLPINNFLQSDTFFLNSTPDTTLTEPAAESRIISIASYNHLTGAISIESGRGYSADNVVKPELAAPGVNVYGPRTGGGYTYRSGTSIAAAHAAGAAALLLTWGVYYGNAKYLGTNDVKYILIRGAVRDESVTSSGSEEFPNNIWGYGRLNLINSFLELRVT</sequence>
<feature type="active site" description="Charge relay system" evidence="5">
    <location>
        <position position="190"/>
    </location>
</feature>
<organism evidence="7 8">
    <name type="scientific">Lachnospira hominis</name>
    <name type="common">ex Liu et al. 2021</name>
    <dbReference type="NCBI Taxonomy" id="2763051"/>
    <lineage>
        <taxon>Bacteria</taxon>
        <taxon>Bacillati</taxon>
        <taxon>Bacillota</taxon>
        <taxon>Clostridia</taxon>
        <taxon>Lachnospirales</taxon>
        <taxon>Lachnospiraceae</taxon>
        <taxon>Lachnospira</taxon>
    </lineage>
</organism>